<dbReference type="CDD" id="cd02064">
    <property type="entry name" value="FAD_synthetase_N"/>
    <property type="match status" value="1"/>
</dbReference>
<comment type="pathway">
    <text evidence="3 15">Cofactor biosynthesis; FMN biosynthesis; FMN from riboflavin (ATP route): step 1/1.</text>
</comment>
<dbReference type="Pfam" id="PF06574">
    <property type="entry name" value="FAD_syn"/>
    <property type="match status" value="1"/>
</dbReference>
<organism evidence="17 18">
    <name type="scientific">Gracilibacillus salitolerans</name>
    <dbReference type="NCBI Taxonomy" id="2663022"/>
    <lineage>
        <taxon>Bacteria</taxon>
        <taxon>Bacillati</taxon>
        <taxon>Bacillota</taxon>
        <taxon>Bacilli</taxon>
        <taxon>Bacillales</taxon>
        <taxon>Bacillaceae</taxon>
        <taxon>Gracilibacillus</taxon>
    </lineage>
</organism>
<feature type="domain" description="Riboflavin kinase" evidence="16">
    <location>
        <begin position="185"/>
        <end position="311"/>
    </location>
</feature>
<evidence type="ECO:0000256" key="13">
    <source>
        <dbReference type="ARBA" id="ARBA00047880"/>
    </source>
</evidence>
<evidence type="ECO:0000256" key="12">
    <source>
        <dbReference type="ARBA" id="ARBA00023268"/>
    </source>
</evidence>
<dbReference type="InterPro" id="IPR023468">
    <property type="entry name" value="Riboflavin_kinase"/>
</dbReference>
<dbReference type="NCBIfam" id="NF004162">
    <property type="entry name" value="PRK05627.1-5"/>
    <property type="match status" value="1"/>
</dbReference>
<keyword evidence="12" id="KW-0511">Multifunctional enzyme</keyword>
<dbReference type="InterPro" id="IPR004821">
    <property type="entry name" value="Cyt_trans-like"/>
</dbReference>
<gene>
    <name evidence="17" type="ORF">GI584_11295</name>
</gene>
<dbReference type="NCBIfam" id="NF004160">
    <property type="entry name" value="PRK05627.1-3"/>
    <property type="match status" value="1"/>
</dbReference>
<dbReference type="EC" id="2.7.7.2" evidence="15"/>
<evidence type="ECO:0000313" key="17">
    <source>
        <dbReference type="EMBL" id="QGH34580.1"/>
    </source>
</evidence>
<evidence type="ECO:0000256" key="15">
    <source>
        <dbReference type="PIRNR" id="PIRNR004491"/>
    </source>
</evidence>
<keyword evidence="4 15" id="KW-0285">Flavoprotein</keyword>
<evidence type="ECO:0000256" key="3">
    <source>
        <dbReference type="ARBA" id="ARBA00005201"/>
    </source>
</evidence>
<dbReference type="Proteomes" id="UP000339690">
    <property type="component" value="Chromosome"/>
</dbReference>
<evidence type="ECO:0000256" key="10">
    <source>
        <dbReference type="ARBA" id="ARBA00022827"/>
    </source>
</evidence>
<evidence type="ECO:0000259" key="16">
    <source>
        <dbReference type="SMART" id="SM00904"/>
    </source>
</evidence>
<keyword evidence="5 15" id="KW-0288">FMN</keyword>
<dbReference type="InterPro" id="IPR002606">
    <property type="entry name" value="Riboflavin_kinase_bac"/>
</dbReference>
<evidence type="ECO:0000256" key="6">
    <source>
        <dbReference type="ARBA" id="ARBA00022679"/>
    </source>
</evidence>
<dbReference type="KEGG" id="grc:GI584_11295"/>
<keyword evidence="9 15" id="KW-0418">Kinase</keyword>
<keyword evidence="7 15" id="KW-0548">Nucleotidyltransferase</keyword>
<dbReference type="Gene3D" id="2.40.30.30">
    <property type="entry name" value="Riboflavin kinase-like"/>
    <property type="match status" value="1"/>
</dbReference>
<keyword evidence="11 15" id="KW-0067">ATP-binding</keyword>
<keyword evidence="18" id="KW-1185">Reference proteome</keyword>
<name>A0A5Q2TL31_9BACI</name>
<evidence type="ECO:0000256" key="14">
    <source>
        <dbReference type="ARBA" id="ARBA00049494"/>
    </source>
</evidence>
<dbReference type="InterPro" id="IPR015864">
    <property type="entry name" value="FAD_synthase"/>
</dbReference>
<dbReference type="NCBIfam" id="TIGR00083">
    <property type="entry name" value="ribF"/>
    <property type="match status" value="1"/>
</dbReference>
<dbReference type="EC" id="2.7.1.26" evidence="15"/>
<dbReference type="GO" id="GO:0009398">
    <property type="term" value="P:FMN biosynthetic process"/>
    <property type="evidence" value="ECO:0007669"/>
    <property type="project" value="UniProtKB-UniRule"/>
</dbReference>
<dbReference type="Pfam" id="PF01687">
    <property type="entry name" value="Flavokinase"/>
    <property type="match status" value="1"/>
</dbReference>
<comment type="catalytic activity">
    <reaction evidence="14 15">
        <text>FMN + ATP + H(+) = FAD + diphosphate</text>
        <dbReference type="Rhea" id="RHEA:17237"/>
        <dbReference type="ChEBI" id="CHEBI:15378"/>
        <dbReference type="ChEBI" id="CHEBI:30616"/>
        <dbReference type="ChEBI" id="CHEBI:33019"/>
        <dbReference type="ChEBI" id="CHEBI:57692"/>
        <dbReference type="ChEBI" id="CHEBI:58210"/>
        <dbReference type="EC" id="2.7.7.2"/>
    </reaction>
</comment>
<dbReference type="UniPathway" id="UPA00277">
    <property type="reaction ID" value="UER00407"/>
</dbReference>
<dbReference type="InterPro" id="IPR015865">
    <property type="entry name" value="Riboflavin_kinase_bac/euk"/>
</dbReference>
<keyword evidence="6 15" id="KW-0808">Transferase</keyword>
<sequence length="314" mass="36254">MEVQSLVYPHDLKKDNLPDTVAAIGFFDGVHNGHQAVIQQAINIASQTGKESAVITFDPHPSVVLQKNKDQVRYITPIEEKIKRIESLGVDRLYIIRFDQALAKLTPKEFIDHFIVTLHISHLVAGFDFTFGHKGSGNMENIHEFIDNDLEVITINQLDYREEKISSTRIRNELKQGNMKTAEILLGRPYSLTGEVIHGDKRGRTIGYPTANLKIEDYYFLPRIGVYAVEVRVGEKQYYGMANLGYNPTFTDDRENTKLEVHIFDFDENIYGEKIDVYWKKYIRDEEKFSGIDELVEKLKDDEEQSREFFAINE</sequence>
<dbReference type="SUPFAM" id="SSF82114">
    <property type="entry name" value="Riboflavin kinase-like"/>
    <property type="match status" value="1"/>
</dbReference>
<dbReference type="GO" id="GO:0009231">
    <property type="term" value="P:riboflavin biosynthetic process"/>
    <property type="evidence" value="ECO:0007669"/>
    <property type="project" value="InterPro"/>
</dbReference>
<dbReference type="UniPathway" id="UPA00276">
    <property type="reaction ID" value="UER00406"/>
</dbReference>
<dbReference type="EMBL" id="CP045915">
    <property type="protein sequence ID" value="QGH34580.1"/>
    <property type="molecule type" value="Genomic_DNA"/>
</dbReference>
<comment type="pathway">
    <text evidence="2 15">Cofactor biosynthesis; FAD biosynthesis; FAD from FMN: step 1/1.</text>
</comment>
<dbReference type="SMART" id="SM00904">
    <property type="entry name" value="Flavokinase"/>
    <property type="match status" value="1"/>
</dbReference>
<dbReference type="PANTHER" id="PTHR22749:SF6">
    <property type="entry name" value="RIBOFLAVIN KINASE"/>
    <property type="match status" value="1"/>
</dbReference>
<dbReference type="RefSeq" id="WP_100360579.1">
    <property type="nucleotide sequence ID" value="NZ_CP045915.1"/>
</dbReference>
<keyword evidence="10 15" id="KW-0274">FAD</keyword>
<evidence type="ECO:0000256" key="11">
    <source>
        <dbReference type="ARBA" id="ARBA00022840"/>
    </source>
</evidence>
<dbReference type="SUPFAM" id="SSF52374">
    <property type="entry name" value="Nucleotidylyl transferase"/>
    <property type="match status" value="1"/>
</dbReference>
<dbReference type="GO" id="GO:0005524">
    <property type="term" value="F:ATP binding"/>
    <property type="evidence" value="ECO:0007669"/>
    <property type="project" value="UniProtKB-UniRule"/>
</dbReference>
<dbReference type="PIRSF" id="PIRSF004491">
    <property type="entry name" value="FAD_Synth"/>
    <property type="match status" value="1"/>
</dbReference>
<reference evidence="17 18" key="1">
    <citation type="submission" date="2019-11" db="EMBL/GenBank/DDBJ databases">
        <title>Gracilibacillus salitolerans sp. nov., a moderate halophile isolated from a saline soil in northwest China.</title>
        <authorList>
            <person name="Gan L."/>
        </authorList>
    </citation>
    <scope>NUCLEOTIDE SEQUENCE [LARGE SCALE GENOMIC DNA]</scope>
    <source>
        <strain evidence="17 18">SCU50</strain>
    </source>
</reference>
<dbReference type="FunFam" id="2.40.30.30:FF:000003">
    <property type="entry name" value="Riboflavin biosynthesis protein"/>
    <property type="match status" value="1"/>
</dbReference>
<dbReference type="NCBIfam" id="TIGR00125">
    <property type="entry name" value="cyt_tran_rel"/>
    <property type="match status" value="1"/>
</dbReference>
<dbReference type="InterPro" id="IPR014729">
    <property type="entry name" value="Rossmann-like_a/b/a_fold"/>
</dbReference>
<dbReference type="GO" id="GO:0008531">
    <property type="term" value="F:riboflavin kinase activity"/>
    <property type="evidence" value="ECO:0007669"/>
    <property type="project" value="UniProtKB-UniRule"/>
</dbReference>
<evidence type="ECO:0000256" key="4">
    <source>
        <dbReference type="ARBA" id="ARBA00022630"/>
    </source>
</evidence>
<dbReference type="PANTHER" id="PTHR22749">
    <property type="entry name" value="RIBOFLAVIN KINASE/FMN ADENYLYLTRANSFERASE"/>
    <property type="match status" value="1"/>
</dbReference>
<dbReference type="GO" id="GO:0006747">
    <property type="term" value="P:FAD biosynthetic process"/>
    <property type="evidence" value="ECO:0007669"/>
    <property type="project" value="UniProtKB-UniRule"/>
</dbReference>
<comment type="catalytic activity">
    <reaction evidence="13 15">
        <text>riboflavin + ATP = FMN + ADP + H(+)</text>
        <dbReference type="Rhea" id="RHEA:14357"/>
        <dbReference type="ChEBI" id="CHEBI:15378"/>
        <dbReference type="ChEBI" id="CHEBI:30616"/>
        <dbReference type="ChEBI" id="CHEBI:57986"/>
        <dbReference type="ChEBI" id="CHEBI:58210"/>
        <dbReference type="ChEBI" id="CHEBI:456216"/>
        <dbReference type="EC" id="2.7.1.26"/>
    </reaction>
</comment>
<evidence type="ECO:0000256" key="9">
    <source>
        <dbReference type="ARBA" id="ARBA00022777"/>
    </source>
</evidence>
<comment type="similarity">
    <text evidence="15">Belongs to the ribF family.</text>
</comment>
<keyword evidence="8 15" id="KW-0547">Nucleotide-binding</keyword>
<evidence type="ECO:0000256" key="5">
    <source>
        <dbReference type="ARBA" id="ARBA00022643"/>
    </source>
</evidence>
<dbReference type="Gene3D" id="3.40.50.620">
    <property type="entry name" value="HUPs"/>
    <property type="match status" value="1"/>
</dbReference>
<dbReference type="FunFam" id="3.40.50.620:FF:000021">
    <property type="entry name" value="Riboflavin biosynthesis protein"/>
    <property type="match status" value="1"/>
</dbReference>
<evidence type="ECO:0000256" key="7">
    <source>
        <dbReference type="ARBA" id="ARBA00022695"/>
    </source>
</evidence>
<evidence type="ECO:0000256" key="8">
    <source>
        <dbReference type="ARBA" id="ARBA00022741"/>
    </source>
</evidence>
<protein>
    <recommendedName>
        <fullName evidence="15">Riboflavin biosynthesis protein</fullName>
    </recommendedName>
    <domain>
        <recommendedName>
            <fullName evidence="15">Riboflavin kinase</fullName>
            <ecNumber evidence="15">2.7.1.26</ecNumber>
        </recommendedName>
        <alternativeName>
            <fullName evidence="15">Flavokinase</fullName>
        </alternativeName>
    </domain>
    <domain>
        <recommendedName>
            <fullName evidence="15">FMN adenylyltransferase</fullName>
            <ecNumber evidence="15">2.7.7.2</ecNumber>
        </recommendedName>
        <alternativeName>
            <fullName evidence="15">FAD pyrophosphorylase</fullName>
        </alternativeName>
        <alternativeName>
            <fullName evidence="15">FAD synthase</fullName>
        </alternativeName>
    </domain>
</protein>
<proteinExistence type="inferred from homology"/>
<dbReference type="AlphaFoldDB" id="A0A5Q2TL31"/>
<evidence type="ECO:0000256" key="2">
    <source>
        <dbReference type="ARBA" id="ARBA00004726"/>
    </source>
</evidence>
<accession>A0A5Q2TL31</accession>
<evidence type="ECO:0000256" key="1">
    <source>
        <dbReference type="ARBA" id="ARBA00002121"/>
    </source>
</evidence>
<dbReference type="GO" id="GO:0003919">
    <property type="term" value="F:FMN adenylyltransferase activity"/>
    <property type="evidence" value="ECO:0007669"/>
    <property type="project" value="UniProtKB-UniRule"/>
</dbReference>
<comment type="function">
    <text evidence="1">Catalyzes the phosphorylation of riboflavin to FMN followed by the adenylation of FMN to FAD.</text>
</comment>
<dbReference type="InterPro" id="IPR023465">
    <property type="entry name" value="Riboflavin_kinase_dom_sf"/>
</dbReference>
<evidence type="ECO:0000313" key="18">
    <source>
        <dbReference type="Proteomes" id="UP000339690"/>
    </source>
</evidence>